<keyword evidence="3" id="KW-1185">Reference proteome</keyword>
<gene>
    <name evidence="2" type="ORF">Slash_18</name>
</gene>
<feature type="transmembrane region" description="Helical" evidence="1">
    <location>
        <begin position="56"/>
        <end position="80"/>
    </location>
</feature>
<organism evidence="2 3">
    <name type="scientific">Bacillus phage Slash</name>
    <dbReference type="NCBI Taxonomy" id="1406790"/>
    <lineage>
        <taxon>Viruses</taxon>
        <taxon>Duplodnaviria</taxon>
        <taxon>Heunggongvirae</taxon>
        <taxon>Uroviricota</taxon>
        <taxon>Caudoviricetes</taxon>
        <taxon>Slashvirus</taxon>
        <taxon>Slashvirus slash</taxon>
    </lineage>
</organism>
<evidence type="ECO:0000256" key="1">
    <source>
        <dbReference type="SAM" id="Phobius"/>
    </source>
</evidence>
<dbReference type="GeneID" id="18989608"/>
<keyword evidence="1" id="KW-0812">Transmembrane</keyword>
<keyword evidence="1" id="KW-0472">Membrane</keyword>
<evidence type="ECO:0000313" key="3">
    <source>
        <dbReference type="Proteomes" id="UP000017660"/>
    </source>
</evidence>
<reference evidence="2 3" key="1">
    <citation type="journal article" date="2013" name="Genome Announc.">
        <title>Complete Genome of Bacillus megaterium Siphophage Slash.</title>
        <authorList>
            <person name="Decrescenzo A.J."/>
            <person name="Ritter M.A."/>
            <person name="Chamakura K.R."/>
            <person name="Kuty Everett G.F."/>
        </authorList>
    </citation>
    <scope>NUCLEOTIDE SEQUENCE [LARGE SCALE GENOMIC DNA]</scope>
</reference>
<name>U5Q051_9CAUD</name>
<dbReference type="EMBL" id="KF669661">
    <property type="protein sequence ID" value="AGY48307.1"/>
    <property type="molecule type" value="Genomic_DNA"/>
</dbReference>
<dbReference type="RefSeq" id="YP_008771920.1">
    <property type="nucleotide sequence ID" value="NC_022774.1"/>
</dbReference>
<protein>
    <submittedName>
        <fullName evidence="2">Uncharacterized protein</fullName>
    </submittedName>
</protein>
<proteinExistence type="predicted"/>
<dbReference type="KEGG" id="vg:18989608"/>
<keyword evidence="1" id="KW-1133">Transmembrane helix</keyword>
<evidence type="ECO:0000313" key="2">
    <source>
        <dbReference type="EMBL" id="AGY48307.1"/>
    </source>
</evidence>
<sequence>MDIVMIIIKILAAALAFTGAFGGTTFLIHAVRHVKENAKESEKFNHQEDMGACVEYIMYMVSSIFFYVAAVVGLLLMIALKLIN</sequence>
<dbReference type="Proteomes" id="UP000017660">
    <property type="component" value="Segment"/>
</dbReference>
<dbReference type="OrthoDB" id="39161at10239"/>
<accession>U5Q051</accession>